<protein>
    <submittedName>
        <fullName evidence="2">Uncharacterized protein</fullName>
    </submittedName>
</protein>
<reference evidence="2 3" key="1">
    <citation type="submission" date="2024-02" db="EMBL/GenBank/DDBJ databases">
        <title>de novo genome assembly of Solanum bulbocastanum strain 11H21.</title>
        <authorList>
            <person name="Hosaka A.J."/>
        </authorList>
    </citation>
    <scope>NUCLEOTIDE SEQUENCE [LARGE SCALE GENOMIC DNA]</scope>
    <source>
        <tissue evidence="2">Young leaves</tissue>
    </source>
</reference>
<feature type="region of interest" description="Disordered" evidence="1">
    <location>
        <begin position="51"/>
        <end position="166"/>
    </location>
</feature>
<proteinExistence type="predicted"/>
<feature type="compositionally biased region" description="Polar residues" evidence="1">
    <location>
        <begin position="99"/>
        <end position="122"/>
    </location>
</feature>
<evidence type="ECO:0000313" key="2">
    <source>
        <dbReference type="EMBL" id="KAK6792837.1"/>
    </source>
</evidence>
<dbReference type="EMBL" id="JBANQN010000004">
    <property type="protein sequence ID" value="KAK6792837.1"/>
    <property type="molecule type" value="Genomic_DNA"/>
</dbReference>
<sequence>MKLQVIPQKIAKSLGNKLEAYVSLTVFDSQSSCEKESSFYIKKCEHTDVASGSRTKRPIAVSNDTTNGVSEAAATKKSKHASTPTSHTGKSFSCEEIETPTTNKSKASTPVSAQTTNSSNSDGDYVVTKRRNNKLASATTSRARGTRRANVNMRSREIKSKPSFFT</sequence>
<gene>
    <name evidence="2" type="ORF">RDI58_011918</name>
</gene>
<organism evidence="2 3">
    <name type="scientific">Solanum bulbocastanum</name>
    <name type="common">Wild potato</name>
    <dbReference type="NCBI Taxonomy" id="147425"/>
    <lineage>
        <taxon>Eukaryota</taxon>
        <taxon>Viridiplantae</taxon>
        <taxon>Streptophyta</taxon>
        <taxon>Embryophyta</taxon>
        <taxon>Tracheophyta</taxon>
        <taxon>Spermatophyta</taxon>
        <taxon>Magnoliopsida</taxon>
        <taxon>eudicotyledons</taxon>
        <taxon>Gunneridae</taxon>
        <taxon>Pentapetalae</taxon>
        <taxon>asterids</taxon>
        <taxon>lamiids</taxon>
        <taxon>Solanales</taxon>
        <taxon>Solanaceae</taxon>
        <taxon>Solanoideae</taxon>
        <taxon>Solaneae</taxon>
        <taxon>Solanum</taxon>
    </lineage>
</organism>
<comment type="caution">
    <text evidence="2">The sequence shown here is derived from an EMBL/GenBank/DDBJ whole genome shotgun (WGS) entry which is preliminary data.</text>
</comment>
<dbReference type="AlphaFoldDB" id="A0AAN8YHT0"/>
<name>A0AAN8YHT0_SOLBU</name>
<evidence type="ECO:0000256" key="1">
    <source>
        <dbReference type="SAM" id="MobiDB-lite"/>
    </source>
</evidence>
<keyword evidence="3" id="KW-1185">Reference proteome</keyword>
<evidence type="ECO:0000313" key="3">
    <source>
        <dbReference type="Proteomes" id="UP001371456"/>
    </source>
</evidence>
<dbReference type="Proteomes" id="UP001371456">
    <property type="component" value="Unassembled WGS sequence"/>
</dbReference>
<feature type="compositionally biased region" description="Low complexity" evidence="1">
    <location>
        <begin position="70"/>
        <end position="88"/>
    </location>
</feature>
<accession>A0AAN8YHT0</accession>